<feature type="non-terminal residue" evidence="3">
    <location>
        <position position="1"/>
    </location>
</feature>
<evidence type="ECO:0000313" key="3">
    <source>
        <dbReference type="EMBL" id="JAP91783.1"/>
    </source>
</evidence>
<gene>
    <name evidence="3" type="ORF">TPC1_16493</name>
</gene>
<dbReference type="Gene3D" id="1.10.246.90">
    <property type="entry name" value="Nop domain"/>
    <property type="match status" value="1"/>
</dbReference>
<protein>
    <submittedName>
        <fullName evidence="3">Nucleolar protein NOP5</fullName>
    </submittedName>
</protein>
<dbReference type="InterPro" id="IPR042239">
    <property type="entry name" value="Nop_C"/>
</dbReference>
<dbReference type="PROSITE" id="PS51358">
    <property type="entry name" value="NOP"/>
    <property type="match status" value="1"/>
</dbReference>
<dbReference type="Pfam" id="PF01798">
    <property type="entry name" value="Nop"/>
    <property type="match status" value="1"/>
</dbReference>
<evidence type="ECO:0000256" key="1">
    <source>
        <dbReference type="ARBA" id="ARBA00009211"/>
    </source>
</evidence>
<dbReference type="EMBL" id="GDID01004823">
    <property type="protein sequence ID" value="JAP91783.1"/>
    <property type="molecule type" value="Transcribed_RNA"/>
</dbReference>
<dbReference type="PANTHER" id="PTHR10894:SF0">
    <property type="entry name" value="NUCLEOLAR PROTEIN 56"/>
    <property type="match status" value="1"/>
</dbReference>
<dbReference type="InterPro" id="IPR002687">
    <property type="entry name" value="Nop_dom"/>
</dbReference>
<dbReference type="InterPro" id="IPR045056">
    <property type="entry name" value="Nop56/Nop58"/>
</dbReference>
<comment type="similarity">
    <text evidence="1">Belongs to the NOP5/NOP56 family.</text>
</comment>
<dbReference type="SMART" id="SM00931">
    <property type="entry name" value="NOSIC"/>
    <property type="match status" value="1"/>
</dbReference>
<dbReference type="SUPFAM" id="SSF89124">
    <property type="entry name" value="Nop domain"/>
    <property type="match status" value="1"/>
</dbReference>
<dbReference type="Gene3D" id="1.10.287.4070">
    <property type="match status" value="1"/>
</dbReference>
<dbReference type="AlphaFoldDB" id="A0A146K4F0"/>
<name>A0A146K4F0_9EUKA</name>
<dbReference type="InterPro" id="IPR036070">
    <property type="entry name" value="Nop_dom_sf"/>
</dbReference>
<reference evidence="3" key="1">
    <citation type="submission" date="2015-07" db="EMBL/GenBank/DDBJ databases">
        <title>Adaptation to a free-living lifestyle via gene acquisitions in the diplomonad Trepomonas sp. PC1.</title>
        <authorList>
            <person name="Xu F."/>
            <person name="Jerlstrom-Hultqvist J."/>
            <person name="Kolisko M."/>
            <person name="Simpson A.G.B."/>
            <person name="Roger A.J."/>
            <person name="Svard S.G."/>
            <person name="Andersson J.O."/>
        </authorList>
    </citation>
    <scope>NUCLEOTIDE SEQUENCE</scope>
    <source>
        <strain evidence="3">PC1</strain>
    </source>
</reference>
<dbReference type="InterPro" id="IPR012976">
    <property type="entry name" value="NOSIC"/>
</dbReference>
<dbReference type="GO" id="GO:0031428">
    <property type="term" value="C:box C/D methylation guide snoRNP complex"/>
    <property type="evidence" value="ECO:0007669"/>
    <property type="project" value="InterPro"/>
</dbReference>
<dbReference type="GO" id="GO:0032040">
    <property type="term" value="C:small-subunit processome"/>
    <property type="evidence" value="ECO:0007669"/>
    <property type="project" value="InterPro"/>
</dbReference>
<sequence length="421" mass="47911">INETAQKIYILKSNDIEAVIRSQDVSALMRNIAIHSEMPFSSTDDAATFASSLQEAQYPEDFIQFLKQHVPEGSVVQVQDPRLLKQLESLNYKMESNVLLFRQIRKFAQQLFKTQREEVMQAARALAHSSSRLVCQFDKNKSDQQVIQGIGYYEILLKDINSQAMRLIECVGFHFPEFKRVVDDLDVYILLAYHLKNRSNMKTVTQESITQVIADDFKALEMESECNLKKTIGNVFKSANISTGCEFQEPELMQLELLETKLYQLLKEKQNIIKFLQKKLQSVSPNVLTVLGTLNTARLIAKAGTLSKLAKAPASTVQLFGAEKALFRVLKKKSTKTPKYGLLFRSTYVQNSKSIKAKGRVARALACCVARCARVDYYSVNRNIDYGKAMKTLMDQRVAFYDGTLKGEMVRMTDVVKQFQE</sequence>
<feature type="domain" description="Nop" evidence="2">
    <location>
        <begin position="283"/>
        <end position="403"/>
    </location>
</feature>
<organism evidence="3">
    <name type="scientific">Trepomonas sp. PC1</name>
    <dbReference type="NCBI Taxonomy" id="1076344"/>
    <lineage>
        <taxon>Eukaryota</taxon>
        <taxon>Metamonada</taxon>
        <taxon>Diplomonadida</taxon>
        <taxon>Hexamitidae</taxon>
        <taxon>Hexamitinae</taxon>
        <taxon>Trepomonas</taxon>
    </lineage>
</organism>
<dbReference type="PANTHER" id="PTHR10894">
    <property type="entry name" value="NUCLEOLAR PROTEIN 5 NUCLEOLAR PROTEIN NOP5 NOP58"/>
    <property type="match status" value="1"/>
</dbReference>
<dbReference type="GO" id="GO:0030515">
    <property type="term" value="F:snoRNA binding"/>
    <property type="evidence" value="ECO:0007669"/>
    <property type="project" value="InterPro"/>
</dbReference>
<evidence type="ECO:0000259" key="2">
    <source>
        <dbReference type="PROSITE" id="PS51358"/>
    </source>
</evidence>
<proteinExistence type="inferred from homology"/>
<accession>A0A146K4F0</accession>